<keyword evidence="9" id="KW-0732">Signal</keyword>
<dbReference type="GO" id="GO:0005524">
    <property type="term" value="F:ATP binding"/>
    <property type="evidence" value="ECO:0007669"/>
    <property type="project" value="UniProtKB-UniRule"/>
</dbReference>
<evidence type="ECO:0000256" key="17">
    <source>
        <dbReference type="ARBA" id="ARBA00023180"/>
    </source>
</evidence>
<keyword evidence="17" id="KW-0325">Glycoprotein</keyword>
<evidence type="ECO:0000256" key="13">
    <source>
        <dbReference type="ARBA" id="ARBA00022840"/>
    </source>
</evidence>
<comment type="subcellular location">
    <subcellularLocation>
        <location evidence="1">Cell membrane</location>
        <topology evidence="1">Single-pass membrane protein</topology>
    </subcellularLocation>
</comment>
<evidence type="ECO:0000256" key="7">
    <source>
        <dbReference type="ARBA" id="ARBA00022679"/>
    </source>
</evidence>
<reference evidence="25" key="1">
    <citation type="submission" date="2025-08" db="UniProtKB">
        <authorList>
            <consortium name="RefSeq"/>
        </authorList>
    </citation>
    <scope>IDENTIFICATION</scope>
    <source>
        <tissue evidence="25">Fruit stalk</tissue>
    </source>
</reference>
<dbReference type="FunFam" id="1.10.510.10:FF:000358">
    <property type="entry name" value="Putative leucine-rich repeat receptor-like serine/threonine-protein kinase"/>
    <property type="match status" value="1"/>
</dbReference>
<dbReference type="InterPro" id="IPR051809">
    <property type="entry name" value="Plant_receptor-like_S/T_kinase"/>
</dbReference>
<comment type="catalytic activity">
    <reaction evidence="19">
        <text>L-seryl-[protein] + ATP = O-phospho-L-seryl-[protein] + ADP + H(+)</text>
        <dbReference type="Rhea" id="RHEA:17989"/>
        <dbReference type="Rhea" id="RHEA-COMP:9863"/>
        <dbReference type="Rhea" id="RHEA-COMP:11604"/>
        <dbReference type="ChEBI" id="CHEBI:15378"/>
        <dbReference type="ChEBI" id="CHEBI:29999"/>
        <dbReference type="ChEBI" id="CHEBI:30616"/>
        <dbReference type="ChEBI" id="CHEBI:83421"/>
        <dbReference type="ChEBI" id="CHEBI:456216"/>
        <dbReference type="EC" id="2.7.11.1"/>
    </reaction>
</comment>
<evidence type="ECO:0000256" key="15">
    <source>
        <dbReference type="ARBA" id="ARBA00023136"/>
    </source>
</evidence>
<dbReference type="GO" id="GO:0004674">
    <property type="term" value="F:protein serine/threonine kinase activity"/>
    <property type="evidence" value="ECO:0007669"/>
    <property type="project" value="UniProtKB-KW"/>
</dbReference>
<dbReference type="Gene3D" id="1.10.510.10">
    <property type="entry name" value="Transferase(Phosphotransferase) domain 1"/>
    <property type="match status" value="1"/>
</dbReference>
<evidence type="ECO:0000256" key="1">
    <source>
        <dbReference type="ARBA" id="ARBA00004162"/>
    </source>
</evidence>
<dbReference type="InterPro" id="IPR017441">
    <property type="entry name" value="Protein_kinase_ATP_BS"/>
</dbReference>
<keyword evidence="13 20" id="KW-0067">ATP-binding</keyword>
<evidence type="ECO:0000256" key="22">
    <source>
        <dbReference type="SAM" id="Phobius"/>
    </source>
</evidence>
<keyword evidence="3" id="KW-1003">Cell membrane</keyword>
<dbReference type="InterPro" id="IPR000719">
    <property type="entry name" value="Prot_kinase_dom"/>
</dbReference>
<dbReference type="PROSITE" id="PS00108">
    <property type="entry name" value="PROTEIN_KINASE_ST"/>
    <property type="match status" value="1"/>
</dbReference>
<evidence type="ECO:0000256" key="12">
    <source>
        <dbReference type="ARBA" id="ARBA00022777"/>
    </source>
</evidence>
<dbReference type="PANTHER" id="PTHR27008">
    <property type="entry name" value="OS04G0122200 PROTEIN"/>
    <property type="match status" value="1"/>
</dbReference>
<keyword evidence="16" id="KW-0675">Receptor</keyword>
<comment type="similarity">
    <text evidence="21">Belongs to the protein kinase superfamily.</text>
</comment>
<proteinExistence type="inferred from homology"/>
<keyword evidence="5" id="KW-0597">Phosphoprotein</keyword>
<dbReference type="FunFam" id="3.30.200.20:FF:000432">
    <property type="entry name" value="LRR receptor-like serine/threonine-protein kinase EFR"/>
    <property type="match status" value="1"/>
</dbReference>
<dbReference type="InterPro" id="IPR008271">
    <property type="entry name" value="Ser/Thr_kinase_AS"/>
</dbReference>
<evidence type="ECO:0000256" key="14">
    <source>
        <dbReference type="ARBA" id="ARBA00022989"/>
    </source>
</evidence>
<keyword evidence="14 22" id="KW-1133">Transmembrane helix</keyword>
<evidence type="ECO:0000313" key="24">
    <source>
        <dbReference type="Proteomes" id="UP000515121"/>
    </source>
</evidence>
<keyword evidence="10" id="KW-0677">Repeat</keyword>
<comment type="catalytic activity">
    <reaction evidence="18">
        <text>L-threonyl-[protein] + ATP = O-phospho-L-threonyl-[protein] + ADP + H(+)</text>
        <dbReference type="Rhea" id="RHEA:46608"/>
        <dbReference type="Rhea" id="RHEA-COMP:11060"/>
        <dbReference type="Rhea" id="RHEA-COMP:11605"/>
        <dbReference type="ChEBI" id="CHEBI:15378"/>
        <dbReference type="ChEBI" id="CHEBI:30013"/>
        <dbReference type="ChEBI" id="CHEBI:30616"/>
        <dbReference type="ChEBI" id="CHEBI:61977"/>
        <dbReference type="ChEBI" id="CHEBI:456216"/>
        <dbReference type="EC" id="2.7.11.1"/>
    </reaction>
</comment>
<evidence type="ECO:0000256" key="8">
    <source>
        <dbReference type="ARBA" id="ARBA00022692"/>
    </source>
</evidence>
<dbReference type="SUPFAM" id="SSF56112">
    <property type="entry name" value="Protein kinase-like (PK-like)"/>
    <property type="match status" value="1"/>
</dbReference>
<evidence type="ECO:0000256" key="20">
    <source>
        <dbReference type="PROSITE-ProRule" id="PRU10141"/>
    </source>
</evidence>
<dbReference type="KEGG" id="dzi:111309742"/>
<dbReference type="GeneID" id="111309742"/>
<keyword evidence="11 20" id="KW-0547">Nucleotide-binding</keyword>
<dbReference type="PROSITE" id="PS00107">
    <property type="entry name" value="PROTEIN_KINASE_ATP"/>
    <property type="match status" value="1"/>
</dbReference>
<dbReference type="AlphaFoldDB" id="A0A6P6AI57"/>
<accession>A0A6P6AI57</accession>
<evidence type="ECO:0000256" key="5">
    <source>
        <dbReference type="ARBA" id="ARBA00022553"/>
    </source>
</evidence>
<feature type="transmembrane region" description="Helical" evidence="22">
    <location>
        <begin position="12"/>
        <end position="35"/>
    </location>
</feature>
<evidence type="ECO:0000256" key="18">
    <source>
        <dbReference type="ARBA" id="ARBA00047899"/>
    </source>
</evidence>
<organism evidence="24 25">
    <name type="scientific">Durio zibethinus</name>
    <name type="common">Durian</name>
    <dbReference type="NCBI Taxonomy" id="66656"/>
    <lineage>
        <taxon>Eukaryota</taxon>
        <taxon>Viridiplantae</taxon>
        <taxon>Streptophyta</taxon>
        <taxon>Embryophyta</taxon>
        <taxon>Tracheophyta</taxon>
        <taxon>Spermatophyta</taxon>
        <taxon>Magnoliopsida</taxon>
        <taxon>eudicotyledons</taxon>
        <taxon>Gunneridae</taxon>
        <taxon>Pentapetalae</taxon>
        <taxon>rosids</taxon>
        <taxon>malvids</taxon>
        <taxon>Malvales</taxon>
        <taxon>Malvaceae</taxon>
        <taxon>Helicteroideae</taxon>
        <taxon>Durio</taxon>
    </lineage>
</organism>
<dbReference type="RefSeq" id="XP_022764481.1">
    <property type="nucleotide sequence ID" value="XM_022908746.1"/>
</dbReference>
<evidence type="ECO:0000256" key="11">
    <source>
        <dbReference type="ARBA" id="ARBA00022741"/>
    </source>
</evidence>
<evidence type="ECO:0000313" key="25">
    <source>
        <dbReference type="RefSeq" id="XP_022764481.1"/>
    </source>
</evidence>
<keyword evidence="8 22" id="KW-0812">Transmembrane</keyword>
<keyword evidence="15 22" id="KW-0472">Membrane</keyword>
<evidence type="ECO:0000256" key="4">
    <source>
        <dbReference type="ARBA" id="ARBA00022527"/>
    </source>
</evidence>
<evidence type="ECO:0000256" key="16">
    <source>
        <dbReference type="ARBA" id="ARBA00023170"/>
    </source>
</evidence>
<evidence type="ECO:0000256" key="21">
    <source>
        <dbReference type="RuleBase" id="RU000304"/>
    </source>
</evidence>
<dbReference type="EC" id="2.7.11.1" evidence="2"/>
<protein>
    <recommendedName>
        <fullName evidence="2">non-specific serine/threonine protein kinase</fullName>
        <ecNumber evidence="2">2.7.11.1</ecNumber>
    </recommendedName>
</protein>
<evidence type="ECO:0000256" key="2">
    <source>
        <dbReference type="ARBA" id="ARBA00012513"/>
    </source>
</evidence>
<dbReference type="SMART" id="SM00220">
    <property type="entry name" value="S_TKc"/>
    <property type="match status" value="1"/>
</dbReference>
<keyword evidence="24" id="KW-1185">Reference proteome</keyword>
<evidence type="ECO:0000256" key="9">
    <source>
        <dbReference type="ARBA" id="ARBA00022729"/>
    </source>
</evidence>
<evidence type="ECO:0000259" key="23">
    <source>
        <dbReference type="PROSITE" id="PS50011"/>
    </source>
</evidence>
<keyword evidence="12" id="KW-0418">Kinase</keyword>
<keyword evidence="6" id="KW-0433">Leucine-rich repeat</keyword>
<keyword evidence="4 21" id="KW-0723">Serine/threonine-protein kinase</keyword>
<dbReference type="PROSITE" id="PS50011">
    <property type="entry name" value="PROTEIN_KINASE_DOM"/>
    <property type="match status" value="1"/>
</dbReference>
<dbReference type="PANTHER" id="PTHR27008:SF610">
    <property type="entry name" value="SERINE-THREONINE_TYROSINE-PROTEIN KINASE CATALYTIC DOMAIN-CONTAINING PROTEIN"/>
    <property type="match status" value="1"/>
</dbReference>
<dbReference type="InterPro" id="IPR011009">
    <property type="entry name" value="Kinase-like_dom_sf"/>
</dbReference>
<gene>
    <name evidence="25" type="primary">LOC111309742</name>
</gene>
<name>A0A6P6AI57_DURZI</name>
<evidence type="ECO:0000256" key="10">
    <source>
        <dbReference type="ARBA" id="ARBA00022737"/>
    </source>
</evidence>
<evidence type="ECO:0000256" key="3">
    <source>
        <dbReference type="ARBA" id="ARBA00022475"/>
    </source>
</evidence>
<dbReference type="OrthoDB" id="1103805at2759"/>
<evidence type="ECO:0000256" key="6">
    <source>
        <dbReference type="ARBA" id="ARBA00022614"/>
    </source>
</evidence>
<feature type="domain" description="Protein kinase" evidence="23">
    <location>
        <begin position="66"/>
        <end position="296"/>
    </location>
</feature>
<dbReference type="Proteomes" id="UP000515121">
    <property type="component" value="Unplaced"/>
</dbReference>
<feature type="binding site" evidence="20">
    <location>
        <position position="95"/>
    </location>
    <ligand>
        <name>ATP</name>
        <dbReference type="ChEBI" id="CHEBI:30616"/>
    </ligand>
</feature>
<dbReference type="Gene3D" id="3.30.200.20">
    <property type="entry name" value="Phosphorylase Kinase, domain 1"/>
    <property type="match status" value="1"/>
</dbReference>
<sequence length="296" mass="32867">MSSRSRTSLPKIIIVIVSGIIGVTLAFSLLVLVWFRKKRKQPTANYLENSPLQLSYQSILKATDGFSSANLVGVGSFGSVYKGILEDNGTLLAVKVLNRLSHRASKSFIRECEALRKVRHRNLVKILIACSSVDYQGNDFKALVYEFMVHGSLEDWLHPSVGTNMAEEPPKKLEFSQRLNVAVDVACALEYLHHHCETSIVHCDLKPSNILLDDEMVGHLGDFGLAKFMSADAQNYSTSLSSSLRGTIGYVAPEYGLGNKVSTYSDVYSYGILLLEMFTGKRPTDEMLKEDLNLHN</sequence>
<dbReference type="Pfam" id="PF00069">
    <property type="entry name" value="Pkinase"/>
    <property type="match status" value="1"/>
</dbReference>
<evidence type="ECO:0000256" key="19">
    <source>
        <dbReference type="ARBA" id="ARBA00048679"/>
    </source>
</evidence>
<dbReference type="GO" id="GO:0005886">
    <property type="term" value="C:plasma membrane"/>
    <property type="evidence" value="ECO:0007669"/>
    <property type="project" value="UniProtKB-SubCell"/>
</dbReference>
<keyword evidence="7" id="KW-0808">Transferase</keyword>